<evidence type="ECO:0000256" key="4">
    <source>
        <dbReference type="ARBA" id="ARBA00023163"/>
    </source>
</evidence>
<sequence length="678" mass="74657">MLASFASAHGIAWYRKVPEPMGLGDSAVSDWSWTQLTDSLISTFQRSPPQPAYPSPPSQSAHCNAQQQSAPTSNMKTDTPLQRGKACLCCRKRKMRCDGARPICSQCIKANRESECQYHEKKQISRTQMLQQKVVKLEARLRELEAEQSDSSGSSPAPSSGASSSADHSATYGVDASVLSSSPATWEASLFEDAVFPIFPTASSSSSTFLPAPVLSDLASAPEFLDAPLYFGSPFSTSHTATADGEVAGSPSSTPMNWWETSVFCQNKQTLLEIFFMHRHQCAFDVPIEEFQASLLLPTPDNQPHPALMDAIYLLGCYFSRSGDTSKLEKIFLARTLCGIPDAMQHSDRVIDVLRASCLLAVYFFATGRVLEGYYHSSIAARLSVSLGLHQIKADHWYSPQLQGSSSYPQVPSTPPKSSIQLAPPKDIAEFEQRKAAFQQIFTVDRAWSVATGLPSAIPDDSDTQAQIDRVWATSLNPYSIQFNVASTPRLNPVTPYPTFRAQAVKLFEKSFRLASISPNMKSDTYWMDHHRLNLSLMQFSSSLPRIGVFGGQNPLTLAEVDLLTVHTMVHVSTIHLHRELSQTNQDSYSKCLTAANIVTSLIRELGEECYAYLDPISSTCWTYVADVYVRAMACASPMQTLPSTFEFLNDELEVLLTAMKKISKVFPIASKTGTSFT</sequence>
<dbReference type="Gene3D" id="4.10.240.10">
    <property type="entry name" value="Zn(2)-C6 fungal-type DNA-binding domain"/>
    <property type="match status" value="1"/>
</dbReference>
<dbReference type="InterPro" id="IPR007219">
    <property type="entry name" value="XnlR_reg_dom"/>
</dbReference>
<evidence type="ECO:0000259" key="7">
    <source>
        <dbReference type="PROSITE" id="PS50048"/>
    </source>
</evidence>
<evidence type="ECO:0000256" key="3">
    <source>
        <dbReference type="ARBA" id="ARBA00023015"/>
    </source>
</evidence>
<accession>A0AAD5YFD9</accession>
<dbReference type="PANTHER" id="PTHR47338:SF29">
    <property type="entry name" value="ZN(2)-C6 FUNGAL-TYPE DOMAIN-CONTAINING PROTEIN"/>
    <property type="match status" value="1"/>
</dbReference>
<feature type="domain" description="Zn(2)-C6 fungal-type" evidence="7">
    <location>
        <begin position="86"/>
        <end position="118"/>
    </location>
</feature>
<protein>
    <recommendedName>
        <fullName evidence="7">Zn(2)-C6 fungal-type domain-containing protein</fullName>
    </recommendedName>
</protein>
<dbReference type="SMART" id="SM00066">
    <property type="entry name" value="GAL4"/>
    <property type="match status" value="1"/>
</dbReference>
<dbReference type="CDD" id="cd14725">
    <property type="entry name" value="ZIP_Gal4-like_2"/>
    <property type="match status" value="1"/>
</dbReference>
<dbReference type="GO" id="GO:0008270">
    <property type="term" value="F:zinc ion binding"/>
    <property type="evidence" value="ECO:0007669"/>
    <property type="project" value="InterPro"/>
</dbReference>
<dbReference type="Pfam" id="PF04082">
    <property type="entry name" value="Fungal_trans"/>
    <property type="match status" value="1"/>
</dbReference>
<feature type="compositionally biased region" description="Pro residues" evidence="6">
    <location>
        <begin position="48"/>
        <end position="57"/>
    </location>
</feature>
<proteinExistence type="predicted"/>
<dbReference type="PANTHER" id="PTHR47338">
    <property type="entry name" value="ZN(II)2CYS6 TRANSCRIPTION FACTOR (EUROFUNG)-RELATED"/>
    <property type="match status" value="1"/>
</dbReference>
<dbReference type="GO" id="GO:0003677">
    <property type="term" value="F:DNA binding"/>
    <property type="evidence" value="ECO:0007669"/>
    <property type="project" value="InterPro"/>
</dbReference>
<dbReference type="CDD" id="cd12148">
    <property type="entry name" value="fungal_TF_MHR"/>
    <property type="match status" value="1"/>
</dbReference>
<dbReference type="GO" id="GO:0000981">
    <property type="term" value="F:DNA-binding transcription factor activity, RNA polymerase II-specific"/>
    <property type="evidence" value="ECO:0007669"/>
    <property type="project" value="InterPro"/>
</dbReference>
<evidence type="ECO:0000256" key="1">
    <source>
        <dbReference type="ARBA" id="ARBA00004123"/>
    </source>
</evidence>
<feature type="region of interest" description="Disordered" evidence="6">
    <location>
        <begin position="144"/>
        <end position="168"/>
    </location>
</feature>
<dbReference type="PROSITE" id="PS00463">
    <property type="entry name" value="ZN2_CY6_FUNGAL_1"/>
    <property type="match status" value="1"/>
</dbReference>
<evidence type="ECO:0000313" key="8">
    <source>
        <dbReference type="EMBL" id="KAJ3487098.1"/>
    </source>
</evidence>
<evidence type="ECO:0000256" key="2">
    <source>
        <dbReference type="ARBA" id="ARBA00022723"/>
    </source>
</evidence>
<dbReference type="CDD" id="cd00067">
    <property type="entry name" value="GAL4"/>
    <property type="match status" value="1"/>
</dbReference>
<feature type="compositionally biased region" description="Polar residues" evidence="6">
    <location>
        <begin position="62"/>
        <end position="80"/>
    </location>
</feature>
<dbReference type="Proteomes" id="UP001212997">
    <property type="component" value="Unassembled WGS sequence"/>
</dbReference>
<dbReference type="InterPro" id="IPR001138">
    <property type="entry name" value="Zn2Cys6_DnaBD"/>
</dbReference>
<evidence type="ECO:0000256" key="6">
    <source>
        <dbReference type="SAM" id="MobiDB-lite"/>
    </source>
</evidence>
<keyword evidence="3" id="KW-0805">Transcription regulation</keyword>
<dbReference type="GO" id="GO:0006351">
    <property type="term" value="P:DNA-templated transcription"/>
    <property type="evidence" value="ECO:0007669"/>
    <property type="project" value="InterPro"/>
</dbReference>
<keyword evidence="5" id="KW-0539">Nucleus</keyword>
<keyword evidence="4" id="KW-0804">Transcription</keyword>
<reference evidence="8" key="1">
    <citation type="submission" date="2022-07" db="EMBL/GenBank/DDBJ databases">
        <title>Genome Sequence of Physisporinus lineatus.</title>
        <authorList>
            <person name="Buettner E."/>
        </authorList>
    </citation>
    <scope>NUCLEOTIDE SEQUENCE</scope>
    <source>
        <strain evidence="8">VT162</strain>
    </source>
</reference>
<keyword evidence="9" id="KW-1185">Reference proteome</keyword>
<feature type="region of interest" description="Disordered" evidence="6">
    <location>
        <begin position="44"/>
        <end position="80"/>
    </location>
</feature>
<name>A0AAD5YFD9_9APHY</name>
<evidence type="ECO:0000313" key="9">
    <source>
        <dbReference type="Proteomes" id="UP001212997"/>
    </source>
</evidence>
<dbReference type="AlphaFoldDB" id="A0AAD5YFD9"/>
<dbReference type="SUPFAM" id="SSF57701">
    <property type="entry name" value="Zn2/Cys6 DNA-binding domain"/>
    <property type="match status" value="1"/>
</dbReference>
<dbReference type="EMBL" id="JANAWD010000102">
    <property type="protein sequence ID" value="KAJ3487098.1"/>
    <property type="molecule type" value="Genomic_DNA"/>
</dbReference>
<dbReference type="InterPro" id="IPR036864">
    <property type="entry name" value="Zn2-C6_fun-type_DNA-bd_sf"/>
</dbReference>
<dbReference type="PROSITE" id="PS50048">
    <property type="entry name" value="ZN2_CY6_FUNGAL_2"/>
    <property type="match status" value="1"/>
</dbReference>
<dbReference type="Pfam" id="PF00172">
    <property type="entry name" value="Zn_clus"/>
    <property type="match status" value="1"/>
</dbReference>
<evidence type="ECO:0000256" key="5">
    <source>
        <dbReference type="ARBA" id="ARBA00023242"/>
    </source>
</evidence>
<dbReference type="InterPro" id="IPR050815">
    <property type="entry name" value="TF_fung"/>
</dbReference>
<dbReference type="GO" id="GO:0005634">
    <property type="term" value="C:nucleus"/>
    <property type="evidence" value="ECO:0007669"/>
    <property type="project" value="UniProtKB-SubCell"/>
</dbReference>
<comment type="caution">
    <text evidence="8">The sequence shown here is derived from an EMBL/GenBank/DDBJ whole genome shotgun (WGS) entry which is preliminary data.</text>
</comment>
<gene>
    <name evidence="8" type="ORF">NLI96_g3789</name>
</gene>
<comment type="subcellular location">
    <subcellularLocation>
        <location evidence="1">Nucleus</location>
    </subcellularLocation>
</comment>
<keyword evidence="2" id="KW-0479">Metal-binding</keyword>
<feature type="compositionally biased region" description="Low complexity" evidence="6">
    <location>
        <begin position="149"/>
        <end position="168"/>
    </location>
</feature>
<organism evidence="8 9">
    <name type="scientific">Meripilus lineatus</name>
    <dbReference type="NCBI Taxonomy" id="2056292"/>
    <lineage>
        <taxon>Eukaryota</taxon>
        <taxon>Fungi</taxon>
        <taxon>Dikarya</taxon>
        <taxon>Basidiomycota</taxon>
        <taxon>Agaricomycotina</taxon>
        <taxon>Agaricomycetes</taxon>
        <taxon>Polyporales</taxon>
        <taxon>Meripilaceae</taxon>
        <taxon>Meripilus</taxon>
    </lineage>
</organism>